<evidence type="ECO:0000256" key="3">
    <source>
        <dbReference type="ARBA" id="ARBA00060902"/>
    </source>
</evidence>
<comment type="similarity">
    <text evidence="3">Belongs to the TO family.</text>
</comment>
<organism evidence="5 6">
    <name type="scientific">Leptosia nina</name>
    <dbReference type="NCBI Taxonomy" id="320188"/>
    <lineage>
        <taxon>Eukaryota</taxon>
        <taxon>Metazoa</taxon>
        <taxon>Ecdysozoa</taxon>
        <taxon>Arthropoda</taxon>
        <taxon>Hexapoda</taxon>
        <taxon>Insecta</taxon>
        <taxon>Pterygota</taxon>
        <taxon>Neoptera</taxon>
        <taxon>Endopterygota</taxon>
        <taxon>Lepidoptera</taxon>
        <taxon>Glossata</taxon>
        <taxon>Ditrysia</taxon>
        <taxon>Papilionoidea</taxon>
        <taxon>Pieridae</taxon>
        <taxon>Pierinae</taxon>
        <taxon>Leptosia</taxon>
    </lineage>
</organism>
<comment type="caution">
    <text evidence="5">The sequence shown here is derived from an EMBL/GenBank/DDBJ whole genome shotgun (WGS) entry which is preliminary data.</text>
</comment>
<dbReference type="AlphaFoldDB" id="A0AAV1K194"/>
<dbReference type="GO" id="GO:0007623">
    <property type="term" value="P:circadian rhythm"/>
    <property type="evidence" value="ECO:0007669"/>
    <property type="project" value="UniProtKB-ARBA"/>
</dbReference>
<evidence type="ECO:0000313" key="5">
    <source>
        <dbReference type="EMBL" id="CAK1555370.1"/>
    </source>
</evidence>
<dbReference type="Pfam" id="PF06585">
    <property type="entry name" value="JHBP"/>
    <property type="match status" value="1"/>
</dbReference>
<keyword evidence="2" id="KW-0090">Biological rhythms</keyword>
<proteinExistence type="inferred from homology"/>
<dbReference type="PANTHER" id="PTHR11008:SF32">
    <property type="entry name" value="CIRCADIAN CLOCK-CONTROLLED PROTEIN DAYWAKE-RELATED"/>
    <property type="match status" value="1"/>
</dbReference>
<dbReference type="GO" id="GO:0005615">
    <property type="term" value="C:extracellular space"/>
    <property type="evidence" value="ECO:0007669"/>
    <property type="project" value="TreeGrafter"/>
</dbReference>
<dbReference type="SMART" id="SM00700">
    <property type="entry name" value="JHBP"/>
    <property type="match status" value="1"/>
</dbReference>
<feature type="signal peptide" evidence="4">
    <location>
        <begin position="1"/>
        <end position="20"/>
    </location>
</feature>
<dbReference type="Proteomes" id="UP001497472">
    <property type="component" value="Unassembled WGS sequence"/>
</dbReference>
<evidence type="ECO:0000256" key="1">
    <source>
        <dbReference type="ARBA" id="ARBA00022729"/>
    </source>
</evidence>
<evidence type="ECO:0000313" key="6">
    <source>
        <dbReference type="Proteomes" id="UP001497472"/>
    </source>
</evidence>
<dbReference type="FunFam" id="3.15.10.30:FF:000001">
    <property type="entry name" value="Takeout-like protein 1"/>
    <property type="match status" value="1"/>
</dbReference>
<evidence type="ECO:0000256" key="2">
    <source>
        <dbReference type="ARBA" id="ARBA00023108"/>
    </source>
</evidence>
<protein>
    <submittedName>
        <fullName evidence="5">Uncharacterized protein</fullName>
    </submittedName>
</protein>
<dbReference type="InterPro" id="IPR010562">
    <property type="entry name" value="Haemolymph_juvenile_hormone-bd"/>
</dbReference>
<gene>
    <name evidence="5" type="ORF">LNINA_LOCUS14191</name>
</gene>
<feature type="chain" id="PRO_5043595087" evidence="4">
    <location>
        <begin position="21"/>
        <end position="241"/>
    </location>
</feature>
<sequence length="241" mass="27787">MIKRSLCVFLFLTYLDIVRPYVFPSIKKCHFKDSACLKESFQKALPLFADGIPELGVEKMDELVIQDKTYKLGGLDFTLKDGRLKGLKSTVFDLVRMDMDNNYVYTKYHVPKCSIKGKYEGMGNIKVLPLRGSGEVFLKFRNVAVSLNTTIAMEKKNNKKYIVPKSYTFDYEVKDYAHFNLTNLFTGNEELSNTVLTFLNDNWRDVSKEFGRPMMEQQAKQLLDNISIYLKNSAVEDIFAL</sequence>
<name>A0AAV1K194_9NEOP</name>
<dbReference type="PANTHER" id="PTHR11008">
    <property type="entry name" value="PROTEIN TAKEOUT-LIKE PROTEIN"/>
    <property type="match status" value="1"/>
</dbReference>
<dbReference type="EMBL" id="CAVLEF010000280">
    <property type="protein sequence ID" value="CAK1555370.1"/>
    <property type="molecule type" value="Genomic_DNA"/>
</dbReference>
<dbReference type="InterPro" id="IPR038606">
    <property type="entry name" value="To_sf"/>
</dbReference>
<accession>A0AAV1K194</accession>
<dbReference type="Gene3D" id="3.15.10.30">
    <property type="entry name" value="Haemolymph juvenile hormone binding protein"/>
    <property type="match status" value="1"/>
</dbReference>
<reference evidence="5 6" key="1">
    <citation type="submission" date="2023-11" db="EMBL/GenBank/DDBJ databases">
        <authorList>
            <person name="Okamura Y."/>
        </authorList>
    </citation>
    <scope>NUCLEOTIDE SEQUENCE [LARGE SCALE GENOMIC DNA]</scope>
</reference>
<keyword evidence="6" id="KW-1185">Reference proteome</keyword>
<keyword evidence="1 4" id="KW-0732">Signal</keyword>
<evidence type="ECO:0000256" key="4">
    <source>
        <dbReference type="SAM" id="SignalP"/>
    </source>
</evidence>